<evidence type="ECO:0008006" key="3">
    <source>
        <dbReference type="Google" id="ProtNLM"/>
    </source>
</evidence>
<evidence type="ECO:0000313" key="1">
    <source>
        <dbReference type="EMBL" id="GEO06071.1"/>
    </source>
</evidence>
<dbReference type="Proteomes" id="UP000321532">
    <property type="component" value="Unassembled WGS sequence"/>
</dbReference>
<comment type="caution">
    <text evidence="1">The sequence shown here is derived from an EMBL/GenBank/DDBJ whole genome shotgun (WGS) entry which is preliminary data.</text>
</comment>
<dbReference type="RefSeq" id="WP_146901372.1">
    <property type="nucleotide sequence ID" value="NZ_BJYS01000031.1"/>
</dbReference>
<protein>
    <recommendedName>
        <fullName evidence="3">ArnR1-like winged helix-turn-helix domain-containing protein</fullName>
    </recommendedName>
</protein>
<keyword evidence="2" id="KW-1185">Reference proteome</keyword>
<organism evidence="1 2">
    <name type="scientific">Adhaeribacter aerolatus</name>
    <dbReference type="NCBI Taxonomy" id="670289"/>
    <lineage>
        <taxon>Bacteria</taxon>
        <taxon>Pseudomonadati</taxon>
        <taxon>Bacteroidota</taxon>
        <taxon>Cytophagia</taxon>
        <taxon>Cytophagales</taxon>
        <taxon>Hymenobacteraceae</taxon>
        <taxon>Adhaeribacter</taxon>
    </lineage>
</organism>
<name>A0A512B288_9BACT</name>
<gene>
    <name evidence="1" type="ORF">AAE02nite_37350</name>
</gene>
<dbReference type="OrthoDB" id="9873787at2"/>
<proteinExistence type="predicted"/>
<dbReference type="AlphaFoldDB" id="A0A512B288"/>
<reference evidence="1 2" key="1">
    <citation type="submission" date="2019-07" db="EMBL/GenBank/DDBJ databases">
        <title>Whole genome shotgun sequence of Adhaeribacter aerolatus NBRC 106133.</title>
        <authorList>
            <person name="Hosoyama A."/>
            <person name="Uohara A."/>
            <person name="Ohji S."/>
            <person name="Ichikawa N."/>
        </authorList>
    </citation>
    <scope>NUCLEOTIDE SEQUENCE [LARGE SCALE GENOMIC DNA]</scope>
    <source>
        <strain evidence="1 2">NBRC 106133</strain>
    </source>
</reference>
<accession>A0A512B288</accession>
<dbReference type="EMBL" id="BJYS01000031">
    <property type="protein sequence ID" value="GEO06071.1"/>
    <property type="molecule type" value="Genomic_DNA"/>
</dbReference>
<sequence>MKLPENYLDLTCILLSHLLNEPAPHNNLVLREQLTEKIKAEDFGELIAYALKQNLIYISNTPDHKAYLLTNSGKNFIHKNTAAH</sequence>
<evidence type="ECO:0000313" key="2">
    <source>
        <dbReference type="Proteomes" id="UP000321532"/>
    </source>
</evidence>